<keyword evidence="3" id="KW-1003">Cell membrane</keyword>
<evidence type="ECO:0000313" key="10">
    <source>
        <dbReference type="EMBL" id="AKV77534.1"/>
    </source>
</evidence>
<dbReference type="EMBL" id="CP012173">
    <property type="protein sequence ID" value="AKV77534.1"/>
    <property type="molecule type" value="Genomic_DNA"/>
</dbReference>
<dbReference type="Gene3D" id="1.20.1630.10">
    <property type="entry name" value="Formate dehydrogenase/DMSO reductase domain"/>
    <property type="match status" value="1"/>
</dbReference>
<dbReference type="EMBL" id="CP008822">
    <property type="protein sequence ID" value="AIM26973.1"/>
    <property type="molecule type" value="Genomic_DNA"/>
</dbReference>
<evidence type="ECO:0000256" key="7">
    <source>
        <dbReference type="SAM" id="Phobius"/>
    </source>
</evidence>
<dbReference type="EMBL" id="CP012175">
    <property type="protein sequence ID" value="AKV82026.1"/>
    <property type="molecule type" value="Genomic_DNA"/>
</dbReference>
<dbReference type="PATRIC" id="fig|43687.5.peg.832"/>
<evidence type="ECO:0000313" key="15">
    <source>
        <dbReference type="Proteomes" id="UP000056255"/>
    </source>
</evidence>
<keyword evidence="5 7" id="KW-1133">Transmembrane helix</keyword>
<dbReference type="OrthoDB" id="33426at2157"/>
<evidence type="ECO:0000313" key="14">
    <source>
        <dbReference type="Proteomes" id="UP000029084"/>
    </source>
</evidence>
<name>A0A088E4S9_9CREN</name>
<feature type="transmembrane region" description="Helical" evidence="7">
    <location>
        <begin position="217"/>
        <end position="236"/>
    </location>
</feature>
<dbReference type="AlphaFoldDB" id="A0A088E4S9"/>
<evidence type="ECO:0000256" key="2">
    <source>
        <dbReference type="ARBA" id="ARBA00008929"/>
    </source>
</evidence>
<dbReference type="PANTHER" id="PTHR34856:SF2">
    <property type="entry name" value="PROTEIN NRFD"/>
    <property type="match status" value="1"/>
</dbReference>
<dbReference type="PANTHER" id="PTHR34856">
    <property type="entry name" value="PROTEIN NRFD"/>
    <property type="match status" value="1"/>
</dbReference>
<dbReference type="RefSeq" id="WP_012020774.1">
    <property type="nucleotide sequence ID" value="NZ_CP008822.1"/>
</dbReference>
<feature type="transmembrane region" description="Helical" evidence="7">
    <location>
        <begin position="299"/>
        <end position="318"/>
    </location>
</feature>
<reference evidence="16 17" key="2">
    <citation type="journal article" date="2015" name="Genome Announc.">
        <title>Complete Genome Sequences of Evolved Arsenate-Resistant Metallosphaera sedula Strains.</title>
        <authorList>
            <person name="Ai C."/>
            <person name="McCarthy S."/>
            <person name="Schackwitz W."/>
            <person name="Martin J."/>
            <person name="Lipzen A."/>
            <person name="Blum P."/>
        </authorList>
    </citation>
    <scope>NUCLEOTIDE SEQUENCE [LARGE SCALE GENOMIC DNA]</scope>
    <source>
        <strain evidence="11 17">ARS120-1</strain>
        <strain evidence="12 16">ARS120-2</strain>
        <strain evidence="9 19">ARS50-1</strain>
        <strain evidence="10 18">ARS50-2</strain>
    </source>
</reference>
<protein>
    <submittedName>
        <fullName evidence="8 9">Nitrite reductase</fullName>
    </submittedName>
</protein>
<comment type="subcellular location">
    <subcellularLocation>
        <location evidence="1">Cell membrane</location>
        <topology evidence="1">Multi-pass membrane protein</topology>
    </subcellularLocation>
</comment>
<organism evidence="8 14">
    <name type="scientific">Metallosphaera sedula</name>
    <dbReference type="NCBI Taxonomy" id="43687"/>
    <lineage>
        <taxon>Archaea</taxon>
        <taxon>Thermoproteota</taxon>
        <taxon>Thermoprotei</taxon>
        <taxon>Sulfolobales</taxon>
        <taxon>Sulfolobaceae</taxon>
        <taxon>Metallosphaera</taxon>
    </lineage>
</organism>
<evidence type="ECO:0000256" key="3">
    <source>
        <dbReference type="ARBA" id="ARBA00022475"/>
    </source>
</evidence>
<feature type="transmembrane region" description="Helical" evidence="7">
    <location>
        <begin position="138"/>
        <end position="157"/>
    </location>
</feature>
<proteinExistence type="inferred from homology"/>
<dbReference type="Proteomes" id="UP000068832">
    <property type="component" value="Chromosome"/>
</dbReference>
<dbReference type="Proteomes" id="UP000061362">
    <property type="component" value="Chromosome"/>
</dbReference>
<evidence type="ECO:0000256" key="6">
    <source>
        <dbReference type="ARBA" id="ARBA00023136"/>
    </source>
</evidence>
<feature type="transmembrane region" description="Helical" evidence="7">
    <location>
        <begin position="105"/>
        <end position="126"/>
    </location>
</feature>
<dbReference type="EMBL" id="CP012176">
    <property type="protein sequence ID" value="AKV84264.1"/>
    <property type="molecule type" value="Genomic_DNA"/>
</dbReference>
<dbReference type="GeneID" id="97614123"/>
<gene>
    <name evidence="8" type="ORF">HA72_0812</name>
    <name evidence="9" type="ORF">MsedA_0827</name>
    <name evidence="10" type="ORF">MsedB_0828</name>
    <name evidence="11" type="ORF">MsedC_0827</name>
    <name evidence="12" type="ORF">MsedD_0828</name>
    <name evidence="13" type="ORF">MsedE_0827</name>
</gene>
<reference evidence="13 15" key="3">
    <citation type="submission" date="2015-07" db="EMBL/GenBank/DDBJ databases">
        <title>Physiological, transcriptional responses and genome re-sequencing of acid resistant extremely thermoacidophilic Metallosphaera sedula SARC-M1.</title>
        <authorList>
            <person name="Ai C."/>
            <person name="McCarthy S."/>
            <person name="Eckrich V."/>
            <person name="Rudrappa D."/>
            <person name="Qiu G."/>
            <person name="Blum P."/>
        </authorList>
    </citation>
    <scope>NUCLEOTIDE SEQUENCE [LARGE SCALE GENOMIC DNA]</scope>
    <source>
        <strain evidence="13 15">SARC-M1</strain>
    </source>
</reference>
<evidence type="ECO:0000313" key="17">
    <source>
        <dbReference type="Proteomes" id="UP000062398"/>
    </source>
</evidence>
<evidence type="ECO:0000313" key="9">
    <source>
        <dbReference type="EMBL" id="AKV75295.1"/>
    </source>
</evidence>
<keyword evidence="6 7" id="KW-0472">Membrane</keyword>
<reference evidence="8 14" key="1">
    <citation type="journal article" date="2014" name="J. Bacteriol.">
        <title>Role of an Archaeal PitA Transporter in the Copper and Arsenic Resistance of Metallosphaera sedula, an Extreme Thermoacidophile.</title>
        <authorList>
            <person name="McCarthy S."/>
            <person name="Ai C."/>
            <person name="Wheaton G."/>
            <person name="Tevatia R."/>
            <person name="Eckrich V."/>
            <person name="Kelly R."/>
            <person name="Blum P."/>
        </authorList>
    </citation>
    <scope>NUCLEOTIDE SEQUENCE [LARGE SCALE GENOMIC DNA]</scope>
    <source>
        <strain evidence="8 14">CuR1</strain>
    </source>
</reference>
<feature type="transmembrane region" description="Helical" evidence="7">
    <location>
        <begin position="256"/>
        <end position="278"/>
    </location>
</feature>
<evidence type="ECO:0000256" key="1">
    <source>
        <dbReference type="ARBA" id="ARBA00004651"/>
    </source>
</evidence>
<dbReference type="EMBL" id="CP012174">
    <property type="protein sequence ID" value="AKV79781.1"/>
    <property type="molecule type" value="Genomic_DNA"/>
</dbReference>
<dbReference type="GO" id="GO:0005886">
    <property type="term" value="C:plasma membrane"/>
    <property type="evidence" value="ECO:0007669"/>
    <property type="project" value="UniProtKB-SubCell"/>
</dbReference>
<evidence type="ECO:0000313" key="8">
    <source>
        <dbReference type="EMBL" id="AIM26973.1"/>
    </source>
</evidence>
<evidence type="ECO:0000313" key="16">
    <source>
        <dbReference type="Proteomes" id="UP000061362"/>
    </source>
</evidence>
<evidence type="ECO:0000313" key="19">
    <source>
        <dbReference type="Proteomes" id="UP000068832"/>
    </source>
</evidence>
<dbReference type="OMA" id="ATWFLFM"/>
<dbReference type="Pfam" id="PF03916">
    <property type="entry name" value="NrfD"/>
    <property type="match status" value="1"/>
</dbReference>
<feature type="transmembrane region" description="Helical" evidence="7">
    <location>
        <begin position="177"/>
        <end position="196"/>
    </location>
</feature>
<dbReference type="Proteomes" id="UP000056255">
    <property type="component" value="Chromosome"/>
</dbReference>
<evidence type="ECO:0000256" key="5">
    <source>
        <dbReference type="ARBA" id="ARBA00022989"/>
    </source>
</evidence>
<dbReference type="InterPro" id="IPR005614">
    <property type="entry name" value="NrfD-like"/>
</dbReference>
<evidence type="ECO:0000313" key="13">
    <source>
        <dbReference type="EMBL" id="AKV84264.1"/>
    </source>
</evidence>
<evidence type="ECO:0000313" key="12">
    <source>
        <dbReference type="EMBL" id="AKV82026.1"/>
    </source>
</evidence>
<evidence type="ECO:0000313" key="11">
    <source>
        <dbReference type="EMBL" id="AKV79781.1"/>
    </source>
</evidence>
<evidence type="ECO:0000313" key="18">
    <source>
        <dbReference type="Proteomes" id="UP000062475"/>
    </source>
</evidence>
<feature type="transmembrane region" description="Helical" evidence="7">
    <location>
        <begin position="64"/>
        <end position="85"/>
    </location>
</feature>
<dbReference type="EMBL" id="CP012172">
    <property type="protein sequence ID" value="AKV75295.1"/>
    <property type="molecule type" value="Genomic_DNA"/>
</dbReference>
<dbReference type="Proteomes" id="UP000062398">
    <property type="component" value="Chromosome"/>
</dbReference>
<dbReference type="Proteomes" id="UP000029084">
    <property type="component" value="Chromosome"/>
</dbReference>
<accession>A0A088E4S9</accession>
<dbReference type="InterPro" id="IPR052049">
    <property type="entry name" value="Electron_transfer_protein"/>
</dbReference>
<comment type="similarity">
    <text evidence="2">Belongs to the NrfD family.</text>
</comment>
<evidence type="ECO:0000256" key="4">
    <source>
        <dbReference type="ARBA" id="ARBA00022692"/>
    </source>
</evidence>
<dbReference type="Proteomes" id="UP000062475">
    <property type="component" value="Chromosome"/>
</dbReference>
<sequence>MGLFSAPSPGTSFGIQAPIIQINQYPLWSEYVALALYFTEIAGMLMAIIGLMEVTGRFTSFTKRASVVTFIAAILALGFFDMDLGRPSAAITSPIEAFANFGHSWMARGIIFVGGLLLFSFLYMVVSLANMKSRLIRGVIAVIGVFAGIFSTTYSGFELAATTGVPFWNNGGIPALYLADGIFAATGLAYLIALVGKSEEMIRARVTLTKLLMFSSVAELATWFLFMASVNFIYVFDQVAYNYLVSQASFYADMALTALTLVISGVGYLSISGLPMMGMKAQAPSKAVGQMPIMDLPTAVKYLVVVAAIFALVAGYLTRADILFAGQYAYQLAPMTPFQIVTNQPVPIGSFGWRG</sequence>
<feature type="transmembrane region" description="Helical" evidence="7">
    <location>
        <begin position="31"/>
        <end position="52"/>
    </location>
</feature>
<keyword evidence="4 7" id="KW-0812">Transmembrane</keyword>